<evidence type="ECO:0000313" key="1">
    <source>
        <dbReference type="EMBL" id="GBP82306.1"/>
    </source>
</evidence>
<sequence>MNLVHGQHPANMRLTSRVAVEPGARECSARLSARTLGLLRLCKLCLLWPIRVVPCGSNRYMLGPSMRWAALSHVVNPIISEGPELLERNDKEEIYHNNSHDLHGPPD</sequence>
<protein>
    <submittedName>
        <fullName evidence="1">Uncharacterized protein</fullName>
    </submittedName>
</protein>
<comment type="caution">
    <text evidence="1">The sequence shown here is derived from an EMBL/GenBank/DDBJ whole genome shotgun (WGS) entry which is preliminary data.</text>
</comment>
<gene>
    <name evidence="1" type="ORF">EVAR_53764_1</name>
</gene>
<accession>A0A4C1Z144</accession>
<organism evidence="1 2">
    <name type="scientific">Eumeta variegata</name>
    <name type="common">Bagworm moth</name>
    <name type="synonym">Eumeta japonica</name>
    <dbReference type="NCBI Taxonomy" id="151549"/>
    <lineage>
        <taxon>Eukaryota</taxon>
        <taxon>Metazoa</taxon>
        <taxon>Ecdysozoa</taxon>
        <taxon>Arthropoda</taxon>
        <taxon>Hexapoda</taxon>
        <taxon>Insecta</taxon>
        <taxon>Pterygota</taxon>
        <taxon>Neoptera</taxon>
        <taxon>Endopterygota</taxon>
        <taxon>Lepidoptera</taxon>
        <taxon>Glossata</taxon>
        <taxon>Ditrysia</taxon>
        <taxon>Tineoidea</taxon>
        <taxon>Psychidae</taxon>
        <taxon>Oiketicinae</taxon>
        <taxon>Eumeta</taxon>
    </lineage>
</organism>
<dbReference type="Proteomes" id="UP000299102">
    <property type="component" value="Unassembled WGS sequence"/>
</dbReference>
<name>A0A4C1Z144_EUMVA</name>
<dbReference type="EMBL" id="BGZK01001558">
    <property type="protein sequence ID" value="GBP82306.1"/>
    <property type="molecule type" value="Genomic_DNA"/>
</dbReference>
<dbReference type="AlphaFoldDB" id="A0A4C1Z144"/>
<proteinExistence type="predicted"/>
<evidence type="ECO:0000313" key="2">
    <source>
        <dbReference type="Proteomes" id="UP000299102"/>
    </source>
</evidence>
<keyword evidence="2" id="KW-1185">Reference proteome</keyword>
<reference evidence="1 2" key="1">
    <citation type="journal article" date="2019" name="Commun. Biol.">
        <title>The bagworm genome reveals a unique fibroin gene that provides high tensile strength.</title>
        <authorList>
            <person name="Kono N."/>
            <person name="Nakamura H."/>
            <person name="Ohtoshi R."/>
            <person name="Tomita M."/>
            <person name="Numata K."/>
            <person name="Arakawa K."/>
        </authorList>
    </citation>
    <scope>NUCLEOTIDE SEQUENCE [LARGE SCALE GENOMIC DNA]</scope>
</reference>